<proteinExistence type="predicted"/>
<feature type="non-terminal residue" evidence="1">
    <location>
        <position position="1"/>
    </location>
</feature>
<reference evidence="1" key="1">
    <citation type="submission" date="2022-05" db="EMBL/GenBank/DDBJ databases">
        <title>Chromosome-level genome of Chaenocephalus aceratus.</title>
        <authorList>
            <person name="Park H."/>
        </authorList>
    </citation>
    <scope>NUCLEOTIDE SEQUENCE</scope>
    <source>
        <strain evidence="1">KU_202001</strain>
    </source>
</reference>
<protein>
    <submittedName>
        <fullName evidence="1">Uncharacterized protein</fullName>
    </submittedName>
</protein>
<accession>A0ACB9VRL6</accession>
<gene>
    <name evidence="1" type="ORF">KUCAC02_006337</name>
</gene>
<evidence type="ECO:0000313" key="2">
    <source>
        <dbReference type="Proteomes" id="UP001057452"/>
    </source>
</evidence>
<sequence length="92" mass="10152">TFLVEGNIRVDGSSRALQYETVQAVDNGPILRDMAFSPDHHHLYVMSETQPVHLHRDPRELLCILAAAEDGEGQPDVGGERVSLMLEERGSA</sequence>
<comment type="caution">
    <text evidence="1">The sequence shown here is derived from an EMBL/GenBank/DDBJ whole genome shotgun (WGS) entry which is preliminary data.</text>
</comment>
<organism evidence="1 2">
    <name type="scientific">Chaenocephalus aceratus</name>
    <name type="common">Blackfin icefish</name>
    <name type="synonym">Chaenichthys aceratus</name>
    <dbReference type="NCBI Taxonomy" id="36190"/>
    <lineage>
        <taxon>Eukaryota</taxon>
        <taxon>Metazoa</taxon>
        <taxon>Chordata</taxon>
        <taxon>Craniata</taxon>
        <taxon>Vertebrata</taxon>
        <taxon>Euteleostomi</taxon>
        <taxon>Actinopterygii</taxon>
        <taxon>Neopterygii</taxon>
        <taxon>Teleostei</taxon>
        <taxon>Neoteleostei</taxon>
        <taxon>Acanthomorphata</taxon>
        <taxon>Eupercaria</taxon>
        <taxon>Perciformes</taxon>
        <taxon>Notothenioidei</taxon>
        <taxon>Channichthyidae</taxon>
        <taxon>Chaenocephalus</taxon>
    </lineage>
</organism>
<evidence type="ECO:0000313" key="1">
    <source>
        <dbReference type="EMBL" id="KAI4802761.1"/>
    </source>
</evidence>
<dbReference type="Proteomes" id="UP001057452">
    <property type="component" value="Chromosome 23"/>
</dbReference>
<name>A0ACB9VRL6_CHAAC</name>
<dbReference type="EMBL" id="CM043807">
    <property type="protein sequence ID" value="KAI4802761.1"/>
    <property type="molecule type" value="Genomic_DNA"/>
</dbReference>
<keyword evidence="2" id="KW-1185">Reference proteome</keyword>